<feature type="transmembrane region" description="Helical" evidence="7">
    <location>
        <begin position="164"/>
        <end position="182"/>
    </location>
</feature>
<dbReference type="InterPro" id="IPR051679">
    <property type="entry name" value="DASS-Related_Transporters"/>
</dbReference>
<evidence type="ECO:0000256" key="5">
    <source>
        <dbReference type="ARBA" id="ARBA00022989"/>
    </source>
</evidence>
<dbReference type="RefSeq" id="WP_116223105.1">
    <property type="nucleotide sequence ID" value="NZ_CP038197.1"/>
</dbReference>
<evidence type="ECO:0000313" key="9">
    <source>
        <dbReference type="EMBL" id="REF67601.1"/>
    </source>
</evidence>
<reference evidence="9 10" key="1">
    <citation type="submission" date="2018-08" db="EMBL/GenBank/DDBJ databases">
        <title>Genomic Encyclopedia of Archaeal and Bacterial Type Strains, Phase II (KMG-II): from individual species to whole genera.</title>
        <authorList>
            <person name="Goeker M."/>
        </authorList>
    </citation>
    <scope>NUCLEOTIDE SEQUENCE [LARGE SCALE GENOMIC DNA]</scope>
    <source>
        <strain evidence="9 10">DSM 17099</strain>
    </source>
</reference>
<dbReference type="InterPro" id="IPR004680">
    <property type="entry name" value="Cit_transptr-like_dom"/>
</dbReference>
<dbReference type="AlphaFoldDB" id="A0A3D9XDB6"/>
<dbReference type="Pfam" id="PF03600">
    <property type="entry name" value="CitMHS"/>
    <property type="match status" value="1"/>
</dbReference>
<dbReference type="EMBL" id="QTUJ01000004">
    <property type="protein sequence ID" value="REF67601.1"/>
    <property type="molecule type" value="Genomic_DNA"/>
</dbReference>
<evidence type="ECO:0000256" key="1">
    <source>
        <dbReference type="ARBA" id="ARBA00004141"/>
    </source>
</evidence>
<gene>
    <name evidence="9" type="ORF">BDD41_4631</name>
</gene>
<evidence type="ECO:0000256" key="2">
    <source>
        <dbReference type="ARBA" id="ARBA00022448"/>
    </source>
</evidence>
<feature type="transmembrane region" description="Helical" evidence="7">
    <location>
        <begin position="308"/>
        <end position="328"/>
    </location>
</feature>
<feature type="transmembrane region" description="Helical" evidence="7">
    <location>
        <begin position="115"/>
        <end position="144"/>
    </location>
</feature>
<proteinExistence type="predicted"/>
<dbReference type="PANTHER" id="PTHR43652:SF2">
    <property type="entry name" value="BASIC AMINO ACID ANTIPORTER YFCC-RELATED"/>
    <property type="match status" value="1"/>
</dbReference>
<dbReference type="Proteomes" id="UP000256941">
    <property type="component" value="Unassembled WGS sequence"/>
</dbReference>
<evidence type="ECO:0000313" key="10">
    <source>
        <dbReference type="Proteomes" id="UP000256941"/>
    </source>
</evidence>
<comment type="subcellular location">
    <subcellularLocation>
        <location evidence="1">Membrane</location>
        <topology evidence="1">Multi-pass membrane protein</topology>
    </subcellularLocation>
</comment>
<evidence type="ECO:0000256" key="4">
    <source>
        <dbReference type="ARBA" id="ARBA00022737"/>
    </source>
</evidence>
<evidence type="ECO:0000256" key="3">
    <source>
        <dbReference type="ARBA" id="ARBA00022692"/>
    </source>
</evidence>
<accession>A0A3D9XDB6</accession>
<evidence type="ECO:0000256" key="6">
    <source>
        <dbReference type="ARBA" id="ARBA00023136"/>
    </source>
</evidence>
<keyword evidence="2" id="KW-0813">Transport</keyword>
<feature type="transmembrane region" description="Helical" evidence="7">
    <location>
        <begin position="429"/>
        <end position="449"/>
    </location>
</feature>
<keyword evidence="4" id="KW-0677">Repeat</keyword>
<keyword evidence="3 7" id="KW-0812">Transmembrane</keyword>
<keyword evidence="6 7" id="KW-0472">Membrane</keyword>
<dbReference type="GO" id="GO:0005886">
    <property type="term" value="C:plasma membrane"/>
    <property type="evidence" value="ECO:0007669"/>
    <property type="project" value="TreeGrafter"/>
</dbReference>
<dbReference type="GO" id="GO:0055085">
    <property type="term" value="P:transmembrane transport"/>
    <property type="evidence" value="ECO:0007669"/>
    <property type="project" value="InterPro"/>
</dbReference>
<feature type="domain" description="Citrate transporter-like" evidence="8">
    <location>
        <begin position="41"/>
        <end position="398"/>
    </location>
</feature>
<protein>
    <submittedName>
        <fullName evidence="9">Di/tricarboxylate transporter</fullName>
    </submittedName>
</protein>
<feature type="transmembrane region" description="Helical" evidence="7">
    <location>
        <begin position="211"/>
        <end position="232"/>
    </location>
</feature>
<comment type="caution">
    <text evidence="9">The sequence shown here is derived from an EMBL/GenBank/DDBJ whole genome shotgun (WGS) entry which is preliminary data.</text>
</comment>
<sequence length="455" mass="46818">MKLSTRPLVFLASLVLAVLLAVGPVPQPLGRNAAVVLVTLALWSTGLVPPFLTSLIFFAAVLIPGLAPPELVFAGFGSAAVWLIVSGFVIGAAITGSGLGGRIAGVLAPLAGGSYLRLVAVMTLAAMALGFVMPSSVGRAVVLVPVGMALAERLGLHKGSNGRIGLAVALTLACNMPSFAILPSNIPNMILAGAAEGQHGVTFGYMSYLLLHYPVLGIAKSALTVALIVALFPDRIEAGSAEATPRAPLSPQERRVALILAATLALWMTDRLHGVGPAWIGIATAALLLMPGLGAVPPKQFNASVDFGMVLFVAGALALGAVVNASGLGSVLGGVLQDWLPLHQGASFVNFLSLTSMSGLMGLVTTNPGVPTVLTPMAPDLAAATGLSLKAVLMTQVVGFATVIFPYQVGPLVLAMQLSSEKLGHVLRITVPLAVLTFLVLMPLDWLWWRLLGWL</sequence>
<feature type="transmembrane region" description="Helical" evidence="7">
    <location>
        <begin position="40"/>
        <end position="64"/>
    </location>
</feature>
<name>A0A3D9XDB6_PARVE</name>
<dbReference type="PANTHER" id="PTHR43652">
    <property type="entry name" value="BASIC AMINO ACID ANTIPORTER YFCC-RELATED"/>
    <property type="match status" value="1"/>
</dbReference>
<feature type="transmembrane region" description="Helical" evidence="7">
    <location>
        <begin position="275"/>
        <end position="296"/>
    </location>
</feature>
<keyword evidence="5 7" id="KW-1133">Transmembrane helix</keyword>
<evidence type="ECO:0000256" key="7">
    <source>
        <dbReference type="SAM" id="Phobius"/>
    </source>
</evidence>
<evidence type="ECO:0000259" key="8">
    <source>
        <dbReference type="Pfam" id="PF03600"/>
    </source>
</evidence>
<feature type="transmembrane region" description="Helical" evidence="7">
    <location>
        <begin position="387"/>
        <end position="409"/>
    </location>
</feature>
<organism evidence="9 10">
    <name type="scientific">Paracoccus versutus</name>
    <name type="common">Thiobacillus versutus</name>
    <dbReference type="NCBI Taxonomy" id="34007"/>
    <lineage>
        <taxon>Bacteria</taxon>
        <taxon>Pseudomonadati</taxon>
        <taxon>Pseudomonadota</taxon>
        <taxon>Alphaproteobacteria</taxon>
        <taxon>Rhodobacterales</taxon>
        <taxon>Paracoccaceae</taxon>
        <taxon>Paracoccus</taxon>
    </lineage>
</organism>
<feature type="transmembrane region" description="Helical" evidence="7">
    <location>
        <begin position="71"/>
        <end position="95"/>
    </location>
</feature>